<keyword evidence="2" id="KW-1185">Reference proteome</keyword>
<gene>
    <name evidence="1" type="ORF">ACN38_g10387</name>
</gene>
<sequence>FMKPITIVPRPLRSPKSFPLDIKNFLNPIDKVVEDDLDTIDDVVLSEFLLEVDEDEIMEEQAQVFYHEAIQALKTLYIYEEQ</sequence>
<accession>A0A0M8P0J9</accession>
<dbReference type="OrthoDB" id="4324213at2759"/>
<evidence type="ECO:0000313" key="1">
    <source>
        <dbReference type="EMBL" id="KOS38804.1"/>
    </source>
</evidence>
<comment type="caution">
    <text evidence="1">The sequence shown here is derived from an EMBL/GenBank/DDBJ whole genome shotgun (WGS) entry which is preliminary data.</text>
</comment>
<feature type="non-terminal residue" evidence="1">
    <location>
        <position position="1"/>
    </location>
</feature>
<dbReference type="Proteomes" id="UP000037696">
    <property type="component" value="Unassembled WGS sequence"/>
</dbReference>
<dbReference type="EMBL" id="LHQQ01000234">
    <property type="protein sequence ID" value="KOS38804.1"/>
    <property type="molecule type" value="Genomic_DNA"/>
</dbReference>
<dbReference type="AlphaFoldDB" id="A0A0M8P0J9"/>
<name>A0A0M8P0J9_9EURO</name>
<reference evidence="1 2" key="1">
    <citation type="submission" date="2015-08" db="EMBL/GenBank/DDBJ databases">
        <title>Genome sequencing of Penicillium nordicum.</title>
        <authorList>
            <person name="Nguyen H.D."/>
            <person name="Seifert K.A."/>
        </authorList>
    </citation>
    <scope>NUCLEOTIDE SEQUENCE [LARGE SCALE GENOMIC DNA]</scope>
    <source>
        <strain evidence="1 2">DAOMC 185683</strain>
    </source>
</reference>
<proteinExistence type="predicted"/>
<evidence type="ECO:0000313" key="2">
    <source>
        <dbReference type="Proteomes" id="UP000037696"/>
    </source>
</evidence>
<organism evidence="1 2">
    <name type="scientific">Penicillium nordicum</name>
    <dbReference type="NCBI Taxonomy" id="229535"/>
    <lineage>
        <taxon>Eukaryota</taxon>
        <taxon>Fungi</taxon>
        <taxon>Dikarya</taxon>
        <taxon>Ascomycota</taxon>
        <taxon>Pezizomycotina</taxon>
        <taxon>Eurotiomycetes</taxon>
        <taxon>Eurotiomycetidae</taxon>
        <taxon>Eurotiales</taxon>
        <taxon>Aspergillaceae</taxon>
        <taxon>Penicillium</taxon>
    </lineage>
</organism>
<protein>
    <submittedName>
        <fullName evidence="1">Uncharacterized protein</fullName>
    </submittedName>
</protein>